<dbReference type="Pfam" id="PF01797">
    <property type="entry name" value="Y1_Tnp"/>
    <property type="match status" value="1"/>
</dbReference>
<evidence type="ECO:0000313" key="3">
    <source>
        <dbReference type="Proteomes" id="UP000798488"/>
    </source>
</evidence>
<feature type="domain" description="Transposase IS200-like" evidence="1">
    <location>
        <begin position="9"/>
        <end position="123"/>
    </location>
</feature>
<dbReference type="AlphaFoldDB" id="A0A9D2WS76"/>
<dbReference type="GO" id="GO:0006313">
    <property type="term" value="P:DNA transposition"/>
    <property type="evidence" value="ECO:0007669"/>
    <property type="project" value="InterPro"/>
</dbReference>
<accession>A0A9D2WS76</accession>
<proteinExistence type="predicted"/>
<evidence type="ECO:0000259" key="1">
    <source>
        <dbReference type="SMART" id="SM01321"/>
    </source>
</evidence>
<dbReference type="SMART" id="SM01321">
    <property type="entry name" value="Y1_Tnp"/>
    <property type="match status" value="1"/>
</dbReference>
<reference evidence="2" key="1">
    <citation type="submission" date="2016-02" db="EMBL/GenBank/DDBJ databases">
        <title>Draft Genome Sequence of Sporotomaculum syntrophicum Strain FB, a Syntrophic Benzoate Degrader.</title>
        <authorList>
            <person name="Nobu M.K."/>
            <person name="Narihiro T."/>
            <person name="Qiu Y.-L."/>
            <person name="Ohashi A."/>
            <person name="Liu W.-T."/>
            <person name="Yuji S."/>
        </authorList>
    </citation>
    <scope>NUCLEOTIDE SEQUENCE</scope>
    <source>
        <strain evidence="2">FB</strain>
    </source>
</reference>
<dbReference type="Proteomes" id="UP000798488">
    <property type="component" value="Unassembled WGS sequence"/>
</dbReference>
<dbReference type="SUPFAM" id="SSF143422">
    <property type="entry name" value="Transposase IS200-like"/>
    <property type="match status" value="1"/>
</dbReference>
<dbReference type="InterPro" id="IPR036515">
    <property type="entry name" value="Transposase_17_sf"/>
</dbReference>
<name>A0A9D2WS76_9FIRM</name>
<dbReference type="Gene3D" id="3.30.70.1290">
    <property type="entry name" value="Transposase IS200-like"/>
    <property type="match status" value="1"/>
</dbReference>
<evidence type="ECO:0000313" key="2">
    <source>
        <dbReference type="EMBL" id="KAF1086393.1"/>
    </source>
</evidence>
<comment type="caution">
    <text evidence="2">The sequence shown here is derived from an EMBL/GenBank/DDBJ whole genome shotgun (WGS) entry which is preliminary data.</text>
</comment>
<dbReference type="InterPro" id="IPR002686">
    <property type="entry name" value="Transposase_17"/>
</dbReference>
<sequence>MPRKPRVKSETGIYHVIVRGIGQQDIFHEEDDFQKYLETVKKLSLESKVSILGYCLMTNHVHLLLREDNGDISVFMKRLGISYAYWYNRKYERIGHVFQDRFKSECIEDDAYLLTVIRYIHRNPIKASITGKPEEYKWSSCAAYYGADRNIPKFPDTTLLLGILHNEKGKAIEELRKFTEEGNEDRCLDYDTTKRVSESAAYEIIRKTMNGEPVTSLHIMDQDARNIILSRLRNEGLSLRQICRITGLPFHIVRKA</sequence>
<organism evidence="2 3">
    <name type="scientific">Sporotomaculum syntrophicum</name>
    <dbReference type="NCBI Taxonomy" id="182264"/>
    <lineage>
        <taxon>Bacteria</taxon>
        <taxon>Bacillati</taxon>
        <taxon>Bacillota</taxon>
        <taxon>Clostridia</taxon>
        <taxon>Eubacteriales</taxon>
        <taxon>Desulfallaceae</taxon>
        <taxon>Sporotomaculum</taxon>
    </lineage>
</organism>
<dbReference type="OrthoDB" id="9788881at2"/>
<keyword evidence="3" id="KW-1185">Reference proteome</keyword>
<dbReference type="PANTHER" id="PTHR34322">
    <property type="entry name" value="TRANSPOSASE, Y1_TNP DOMAIN-CONTAINING"/>
    <property type="match status" value="1"/>
</dbReference>
<dbReference type="RefSeq" id="WP_161820555.1">
    <property type="nucleotide sequence ID" value="NZ_LSRS01000001.1"/>
</dbReference>
<dbReference type="EMBL" id="LSRS01000001">
    <property type="protein sequence ID" value="KAF1086393.1"/>
    <property type="molecule type" value="Genomic_DNA"/>
</dbReference>
<gene>
    <name evidence="2" type="ORF">SPSYN_00111</name>
</gene>
<protein>
    <submittedName>
        <fullName evidence="2">Transposase IS200 like protein</fullName>
    </submittedName>
</protein>
<dbReference type="GO" id="GO:0004803">
    <property type="term" value="F:transposase activity"/>
    <property type="evidence" value="ECO:0007669"/>
    <property type="project" value="InterPro"/>
</dbReference>
<dbReference type="PANTHER" id="PTHR34322:SF2">
    <property type="entry name" value="TRANSPOSASE IS200-LIKE DOMAIN-CONTAINING PROTEIN"/>
    <property type="match status" value="1"/>
</dbReference>
<dbReference type="GO" id="GO:0003677">
    <property type="term" value="F:DNA binding"/>
    <property type="evidence" value="ECO:0007669"/>
    <property type="project" value="InterPro"/>
</dbReference>